<evidence type="ECO:0000259" key="5">
    <source>
        <dbReference type="Pfam" id="PF00296"/>
    </source>
</evidence>
<evidence type="ECO:0000256" key="3">
    <source>
        <dbReference type="ARBA" id="ARBA00023002"/>
    </source>
</evidence>
<keyword evidence="7" id="KW-1185">Reference proteome</keyword>
<reference evidence="7" key="1">
    <citation type="submission" date="2016-10" db="EMBL/GenBank/DDBJ databases">
        <authorList>
            <person name="Varghese N."/>
            <person name="Submissions S."/>
        </authorList>
    </citation>
    <scope>NUCLEOTIDE SEQUENCE [LARGE SCALE GENOMIC DNA]</scope>
    <source>
        <strain evidence="7">DSM 44718</strain>
    </source>
</reference>
<dbReference type="PANTHER" id="PTHR42847">
    <property type="entry name" value="ALKANESULFONATE MONOOXYGENASE"/>
    <property type="match status" value="1"/>
</dbReference>
<sequence length="284" mass="30572">MTSFGLELPCGAACADPRLLAELARRAEDAGWDGVFLEDYLVYNAEPDCPTADVWVALAAMAGATSSVRLGTTVTGGARHLPWELARRVSTLDQLSGGRVVLGLGVGDPNDDAYRRFGGVSDPRTRAGLLDESLQILVGLFAGERFSFAGAHFRVDDVLFQPAPVRVPIWIGGGWPGKAAVGRAARHDGFLPYRRSSADRYADAEEELSAADVAEILDKVRAHRGSVEGFDLVVGGRRRRADWSAERLHVATVAEAGATWWMEWVPPGPADEMRAAVSQPPLRP</sequence>
<keyword evidence="1" id="KW-0285">Flavoprotein</keyword>
<evidence type="ECO:0000256" key="4">
    <source>
        <dbReference type="ARBA" id="ARBA00023033"/>
    </source>
</evidence>
<proteinExistence type="predicted"/>
<dbReference type="InterPro" id="IPR036661">
    <property type="entry name" value="Luciferase-like_sf"/>
</dbReference>
<name>A0A1H3KT12_9ACTN</name>
<dbReference type="GO" id="GO:0046306">
    <property type="term" value="P:alkanesulfonate catabolic process"/>
    <property type="evidence" value="ECO:0007669"/>
    <property type="project" value="TreeGrafter"/>
</dbReference>
<dbReference type="Pfam" id="PF00296">
    <property type="entry name" value="Bac_luciferase"/>
    <property type="match status" value="1"/>
</dbReference>
<protein>
    <submittedName>
        <fullName evidence="6">Luciferase-like monooxygenase</fullName>
    </submittedName>
</protein>
<dbReference type="SUPFAM" id="SSF51679">
    <property type="entry name" value="Bacterial luciferase-like"/>
    <property type="match status" value="1"/>
</dbReference>
<organism evidence="6 7">
    <name type="scientific">Asanoa ishikariensis</name>
    <dbReference type="NCBI Taxonomy" id="137265"/>
    <lineage>
        <taxon>Bacteria</taxon>
        <taxon>Bacillati</taxon>
        <taxon>Actinomycetota</taxon>
        <taxon>Actinomycetes</taxon>
        <taxon>Micromonosporales</taxon>
        <taxon>Micromonosporaceae</taxon>
        <taxon>Asanoa</taxon>
    </lineage>
</organism>
<dbReference type="Proteomes" id="UP000199632">
    <property type="component" value="Unassembled WGS sequence"/>
</dbReference>
<accession>A0A1H3KT12</accession>
<evidence type="ECO:0000256" key="2">
    <source>
        <dbReference type="ARBA" id="ARBA00022643"/>
    </source>
</evidence>
<dbReference type="InterPro" id="IPR011251">
    <property type="entry name" value="Luciferase-like_dom"/>
</dbReference>
<dbReference type="PANTHER" id="PTHR42847:SF4">
    <property type="entry name" value="ALKANESULFONATE MONOOXYGENASE-RELATED"/>
    <property type="match status" value="1"/>
</dbReference>
<keyword evidence="2" id="KW-0288">FMN</keyword>
<evidence type="ECO:0000313" key="6">
    <source>
        <dbReference type="EMBL" id="SDY54898.1"/>
    </source>
</evidence>
<dbReference type="InterPro" id="IPR050172">
    <property type="entry name" value="SsuD_RutA_monooxygenase"/>
</dbReference>
<evidence type="ECO:0000313" key="7">
    <source>
        <dbReference type="Proteomes" id="UP000199632"/>
    </source>
</evidence>
<dbReference type="RefSeq" id="WP_176984729.1">
    <property type="nucleotide sequence ID" value="NZ_BOND01000031.1"/>
</dbReference>
<gene>
    <name evidence="6" type="ORF">SAMN05421684_0305</name>
</gene>
<dbReference type="Gene3D" id="3.20.20.30">
    <property type="entry name" value="Luciferase-like domain"/>
    <property type="match status" value="1"/>
</dbReference>
<dbReference type="EMBL" id="FNQB01000001">
    <property type="protein sequence ID" value="SDY54898.1"/>
    <property type="molecule type" value="Genomic_DNA"/>
</dbReference>
<feature type="domain" description="Luciferase-like" evidence="5">
    <location>
        <begin position="16"/>
        <end position="210"/>
    </location>
</feature>
<keyword evidence="4 6" id="KW-0503">Monooxygenase</keyword>
<dbReference type="GO" id="GO:0008726">
    <property type="term" value="F:alkanesulfonate monooxygenase activity"/>
    <property type="evidence" value="ECO:0007669"/>
    <property type="project" value="TreeGrafter"/>
</dbReference>
<dbReference type="STRING" id="137265.SAMN05421684_0305"/>
<evidence type="ECO:0000256" key="1">
    <source>
        <dbReference type="ARBA" id="ARBA00022630"/>
    </source>
</evidence>
<dbReference type="AlphaFoldDB" id="A0A1H3KT12"/>
<keyword evidence="3" id="KW-0560">Oxidoreductase</keyword>